<reference evidence="1 2" key="1">
    <citation type="journal article" date="2022" name="DNA Res.">
        <title>Chromosomal-level genome assembly of the orchid tree Bauhinia variegata (Leguminosae; Cercidoideae) supports the allotetraploid origin hypothesis of Bauhinia.</title>
        <authorList>
            <person name="Zhong Y."/>
            <person name="Chen Y."/>
            <person name="Zheng D."/>
            <person name="Pang J."/>
            <person name="Liu Y."/>
            <person name="Luo S."/>
            <person name="Meng S."/>
            <person name="Qian L."/>
            <person name="Wei D."/>
            <person name="Dai S."/>
            <person name="Zhou R."/>
        </authorList>
    </citation>
    <scope>NUCLEOTIDE SEQUENCE [LARGE SCALE GENOMIC DNA]</scope>
    <source>
        <strain evidence="1">BV-YZ2020</strain>
    </source>
</reference>
<gene>
    <name evidence="1" type="ORF">L6164_012446</name>
</gene>
<evidence type="ECO:0000313" key="1">
    <source>
        <dbReference type="EMBL" id="KAI4345311.1"/>
    </source>
</evidence>
<keyword evidence="2" id="KW-1185">Reference proteome</keyword>
<comment type="caution">
    <text evidence="1">The sequence shown here is derived from an EMBL/GenBank/DDBJ whole genome shotgun (WGS) entry which is preliminary data.</text>
</comment>
<dbReference type="Proteomes" id="UP000828941">
    <property type="component" value="Chromosome 5"/>
</dbReference>
<organism evidence="1 2">
    <name type="scientific">Bauhinia variegata</name>
    <name type="common">Purple orchid tree</name>
    <name type="synonym">Phanera variegata</name>
    <dbReference type="NCBI Taxonomy" id="167791"/>
    <lineage>
        <taxon>Eukaryota</taxon>
        <taxon>Viridiplantae</taxon>
        <taxon>Streptophyta</taxon>
        <taxon>Embryophyta</taxon>
        <taxon>Tracheophyta</taxon>
        <taxon>Spermatophyta</taxon>
        <taxon>Magnoliopsida</taxon>
        <taxon>eudicotyledons</taxon>
        <taxon>Gunneridae</taxon>
        <taxon>Pentapetalae</taxon>
        <taxon>rosids</taxon>
        <taxon>fabids</taxon>
        <taxon>Fabales</taxon>
        <taxon>Fabaceae</taxon>
        <taxon>Cercidoideae</taxon>
        <taxon>Cercideae</taxon>
        <taxon>Bauhiniinae</taxon>
        <taxon>Bauhinia</taxon>
    </lineage>
</organism>
<name>A0ACB9PAE1_BAUVA</name>
<dbReference type="EMBL" id="CM039430">
    <property type="protein sequence ID" value="KAI4345311.1"/>
    <property type="molecule type" value="Genomic_DNA"/>
</dbReference>
<accession>A0ACB9PAE1</accession>
<protein>
    <submittedName>
        <fullName evidence="1">Uncharacterized protein</fullName>
    </submittedName>
</protein>
<proteinExistence type="predicted"/>
<sequence length="386" mass="44167">MGEDQAVSERESAKCKEIHQRPRLKMVVVGPQPPGCASLGISIKDIELMNELGVDAYRFSISWSRILPTGKRSGGISKEGIKYYNDLIDQLILNGKTPFVTLYHVDRPHALEEEYGGFLDSRMVDDFKDFCDVCFENFGGKVKHWTTLNEPYTYCYQCYTVGNMAPGRCSYWQKLDCLDGDSATEPYVVGHNLLLAHSAAVELYNTKYKQTQKGQIGITLDSIWCVPYSNKDYDKKAALREIDFKLGWFLEPLTSGNYPKIMQQLVGDRLPKFSEEQSKKLKGSYDFIGINYYTSQFAKHMHATIDAPPSNVTDSRTASGMYVYPRGLRELLRHIKQNYNDPIIYVTENGMADYEDLSLPIDEAAMDIRRIDYYYRHLHHLLSAIK</sequence>
<evidence type="ECO:0000313" key="2">
    <source>
        <dbReference type="Proteomes" id="UP000828941"/>
    </source>
</evidence>